<gene>
    <name evidence="1" type="ORF">GCM10023169_31130</name>
</gene>
<organism evidence="1 2">
    <name type="scientific">Georgenia halophila</name>
    <dbReference type="NCBI Taxonomy" id="620889"/>
    <lineage>
        <taxon>Bacteria</taxon>
        <taxon>Bacillati</taxon>
        <taxon>Actinomycetota</taxon>
        <taxon>Actinomycetes</taxon>
        <taxon>Micrococcales</taxon>
        <taxon>Bogoriellaceae</taxon>
        <taxon>Georgenia</taxon>
    </lineage>
</organism>
<dbReference type="EMBL" id="BAABGN010000012">
    <property type="protein sequence ID" value="GAA4429158.1"/>
    <property type="molecule type" value="Genomic_DNA"/>
</dbReference>
<dbReference type="RefSeq" id="WP_345217182.1">
    <property type="nucleotide sequence ID" value="NZ_BAABGN010000012.1"/>
</dbReference>
<name>A0ABP8LGD2_9MICO</name>
<evidence type="ECO:0000313" key="2">
    <source>
        <dbReference type="Proteomes" id="UP001500622"/>
    </source>
</evidence>
<comment type="caution">
    <text evidence="1">The sequence shown here is derived from an EMBL/GenBank/DDBJ whole genome shotgun (WGS) entry which is preliminary data.</text>
</comment>
<reference evidence="2" key="1">
    <citation type="journal article" date="2019" name="Int. J. Syst. Evol. Microbiol.">
        <title>The Global Catalogue of Microorganisms (GCM) 10K type strain sequencing project: providing services to taxonomists for standard genome sequencing and annotation.</title>
        <authorList>
            <consortium name="The Broad Institute Genomics Platform"/>
            <consortium name="The Broad Institute Genome Sequencing Center for Infectious Disease"/>
            <person name="Wu L."/>
            <person name="Ma J."/>
        </authorList>
    </citation>
    <scope>NUCLEOTIDE SEQUENCE [LARGE SCALE GENOMIC DNA]</scope>
    <source>
        <strain evidence="2">JCM 17810</strain>
    </source>
</reference>
<keyword evidence="2" id="KW-1185">Reference proteome</keyword>
<accession>A0ABP8LGD2</accession>
<sequence length="59" mass="6389">MNIELLTLVVLGLVLAAYTVHLVRVVREREAPGPATDPAADAEPLWVDIGISSWPPRSL</sequence>
<protein>
    <submittedName>
        <fullName evidence="1">Uncharacterized protein</fullName>
    </submittedName>
</protein>
<dbReference type="Proteomes" id="UP001500622">
    <property type="component" value="Unassembled WGS sequence"/>
</dbReference>
<evidence type="ECO:0000313" key="1">
    <source>
        <dbReference type="EMBL" id="GAA4429158.1"/>
    </source>
</evidence>
<proteinExistence type="predicted"/>